<evidence type="ECO:0000256" key="23">
    <source>
        <dbReference type="ARBA" id="ARBA00048679"/>
    </source>
</evidence>
<comment type="subcellular location">
    <subcellularLocation>
        <location evidence="3">Cell membrane</location>
        <topology evidence="3">Lipid-anchor</topology>
        <orientation evidence="3">Cytoplasmic side</orientation>
    </subcellularLocation>
    <subcellularLocation>
        <location evidence="2">Cell projection</location>
        <location evidence="2">Cilium</location>
        <location evidence="2">Flagellum</location>
    </subcellularLocation>
    <subcellularLocation>
        <location evidence="4">Host cell membrane</location>
        <topology evidence="4">Lipid-anchor</topology>
    </subcellularLocation>
    <subcellularLocation>
        <location evidence="24">Parasitophorous vacuole membrane</location>
        <topology evidence="24">Lipid-anchor</topology>
    </subcellularLocation>
</comment>
<dbReference type="PANTHER" id="PTHR24349">
    <property type="entry name" value="SERINE/THREONINE-PROTEIN KINASE"/>
    <property type="match status" value="1"/>
</dbReference>
<keyword evidence="12 26" id="KW-0547">Nucleotide-binding</keyword>
<comment type="catalytic activity">
    <reaction evidence="23">
        <text>L-seryl-[protein] + ATP = O-phospho-L-seryl-[protein] + ADP + H(+)</text>
        <dbReference type="Rhea" id="RHEA:17989"/>
        <dbReference type="Rhea" id="RHEA-COMP:9863"/>
        <dbReference type="Rhea" id="RHEA-COMP:11604"/>
        <dbReference type="ChEBI" id="CHEBI:15378"/>
        <dbReference type="ChEBI" id="CHEBI:29999"/>
        <dbReference type="ChEBI" id="CHEBI:30616"/>
        <dbReference type="ChEBI" id="CHEBI:83421"/>
        <dbReference type="ChEBI" id="CHEBI:456216"/>
        <dbReference type="EC" id="2.7.11.1"/>
    </reaction>
</comment>
<dbReference type="AlphaFoldDB" id="A0A8S1M0E9"/>
<accession>A0A8S1M0E9</accession>
<evidence type="ECO:0000256" key="12">
    <source>
        <dbReference type="ARBA" id="ARBA00022741"/>
    </source>
</evidence>
<keyword evidence="16" id="KW-1043">Host membrane</keyword>
<dbReference type="OMA" id="NACCNHQ"/>
<dbReference type="FunFam" id="1.10.238.10:FF:000001">
    <property type="entry name" value="Calmodulin 1"/>
    <property type="match status" value="1"/>
</dbReference>
<evidence type="ECO:0000256" key="20">
    <source>
        <dbReference type="ARBA" id="ARBA00023288"/>
    </source>
</evidence>
<evidence type="ECO:0000256" key="14">
    <source>
        <dbReference type="ARBA" id="ARBA00022840"/>
    </source>
</evidence>
<dbReference type="PROSITE" id="PS00107">
    <property type="entry name" value="PROTEIN_KINASE_ATP"/>
    <property type="match status" value="1"/>
</dbReference>
<evidence type="ECO:0000256" key="16">
    <source>
        <dbReference type="ARBA" id="ARBA00022870"/>
    </source>
</evidence>
<evidence type="ECO:0000256" key="10">
    <source>
        <dbReference type="ARBA" id="ARBA00022707"/>
    </source>
</evidence>
<dbReference type="PROSITE" id="PS50222">
    <property type="entry name" value="EF_HAND_2"/>
    <property type="match status" value="4"/>
</dbReference>
<evidence type="ECO:0000256" key="1">
    <source>
        <dbReference type="ARBA" id="ARBA00001946"/>
    </source>
</evidence>
<feature type="domain" description="EF-hand" evidence="28">
    <location>
        <begin position="407"/>
        <end position="442"/>
    </location>
</feature>
<evidence type="ECO:0000259" key="28">
    <source>
        <dbReference type="PROSITE" id="PS50222"/>
    </source>
</evidence>
<keyword evidence="18" id="KW-0564">Palmitate</keyword>
<keyword evidence="13" id="KW-0418">Kinase</keyword>
<keyword evidence="16" id="KW-0472">Membrane</keyword>
<evidence type="ECO:0000256" key="3">
    <source>
        <dbReference type="ARBA" id="ARBA00004342"/>
    </source>
</evidence>
<evidence type="ECO:0000256" key="13">
    <source>
        <dbReference type="ARBA" id="ARBA00022777"/>
    </source>
</evidence>
<dbReference type="Pfam" id="PF13499">
    <property type="entry name" value="EF-hand_7"/>
    <property type="match status" value="2"/>
</dbReference>
<dbReference type="InterPro" id="IPR008271">
    <property type="entry name" value="Ser/Thr_kinase_AS"/>
</dbReference>
<dbReference type="FunFam" id="3.30.200.20:FF:001432">
    <property type="entry name" value="Uncharacterized protein"/>
    <property type="match status" value="1"/>
</dbReference>
<dbReference type="GO" id="GO:0005524">
    <property type="term" value="F:ATP binding"/>
    <property type="evidence" value="ECO:0007669"/>
    <property type="project" value="UniProtKB-UniRule"/>
</dbReference>
<dbReference type="InterPro" id="IPR002048">
    <property type="entry name" value="EF_hand_dom"/>
</dbReference>
<protein>
    <recommendedName>
        <fullName evidence="25">Calcium-dependent protein kinase 1</fullName>
        <ecNumber evidence="5">2.7.11.1</ecNumber>
    </recommendedName>
</protein>
<feature type="domain" description="Protein kinase" evidence="27">
    <location>
        <begin position="104"/>
        <end position="365"/>
    </location>
</feature>
<dbReference type="SMART" id="SM00054">
    <property type="entry name" value="EFh"/>
    <property type="match status" value="4"/>
</dbReference>
<keyword evidence="6" id="KW-1003">Cell membrane</keyword>
<sequence>MGNACCNHQEIHQNHFQSHTQILIPMYKQTNIWDSFQDDDDENISSIKQYITPSAASKVDLDFSSDTNQSKMKQTIQLPGTRKSVKISYNNFITMKQGEWNEQYSILKKLGQGSYGSVWLGQHKKTGILRALKQIKKDSLLFEDQQRMLSELNILKSLDHPNIVRVFECFQEDNQYIIVTEQFIIIQRYLPEGELFERIKKLQCFSERMAADYIKQILQAVNYCHDKQIVHRDIKPENILLSGQGEEIKVIDFGTSRYFSQNNNMNKRLGTPYYIAPEVLNGQYNEKVDIWSCGVILYIFLCGYPPFIGKNENEIFEKVKKGKLIFDKEDWSIISKDAQDLISKMLNINVNKRFSAKQALLHPWVQKNAKQEIISPQLLNNIQKFYVKSNFQKAIMTFMVNQTLQNQEISELKATFHALDKNHDGNLNKLELIAGYQDILKNKELAEEKVNKILDDLDLNHSNLIDYSEFIMGAMKFEKLVSIERIKLAFRMLDTNGDGYISKEELEDSMGFLEPEIWESFLKDCDLNKDGKISEEEFTNILVTL</sequence>
<dbReference type="GO" id="GO:0020002">
    <property type="term" value="C:host cell plasma membrane"/>
    <property type="evidence" value="ECO:0007669"/>
    <property type="project" value="UniProtKB-SubCell"/>
</dbReference>
<comment type="cofactor">
    <cofactor evidence="1">
        <name>Mg(2+)</name>
        <dbReference type="ChEBI" id="CHEBI:18420"/>
    </cofactor>
</comment>
<evidence type="ECO:0000256" key="25">
    <source>
        <dbReference type="ARBA" id="ARBA00068067"/>
    </source>
</evidence>
<keyword evidence="17" id="KW-0969">Cilium</keyword>
<evidence type="ECO:0000256" key="22">
    <source>
        <dbReference type="ARBA" id="ARBA00047899"/>
    </source>
</evidence>
<keyword evidence="14 26" id="KW-0067">ATP-binding</keyword>
<comment type="caution">
    <text evidence="29">The sequence shown here is derived from an EMBL/GenBank/DDBJ whole genome shotgun (WGS) entry which is preliminary data.</text>
</comment>
<reference evidence="29" key="1">
    <citation type="submission" date="2021-01" db="EMBL/GenBank/DDBJ databases">
        <authorList>
            <consortium name="Genoscope - CEA"/>
            <person name="William W."/>
        </authorList>
    </citation>
    <scope>NUCLEOTIDE SEQUENCE</scope>
</reference>
<keyword evidence="8" id="KW-0723">Serine/threonine-protein kinase</keyword>
<evidence type="ECO:0000256" key="6">
    <source>
        <dbReference type="ARBA" id="ARBA00022475"/>
    </source>
</evidence>
<dbReference type="FunFam" id="1.10.510.10:FF:000398">
    <property type="entry name" value="Calcium-dependent protein kinase 1"/>
    <property type="match status" value="1"/>
</dbReference>
<evidence type="ECO:0000256" key="9">
    <source>
        <dbReference type="ARBA" id="ARBA00022679"/>
    </source>
</evidence>
<gene>
    <name evidence="29" type="ORF">PPRIM_AZ9-3.1.T0470073</name>
</gene>
<dbReference type="CDD" id="cd05117">
    <property type="entry name" value="STKc_CAMK"/>
    <property type="match status" value="1"/>
</dbReference>
<feature type="domain" description="EF-hand" evidence="28">
    <location>
        <begin position="445"/>
        <end position="480"/>
    </location>
</feature>
<keyword evidence="9" id="KW-0808">Transferase</keyword>
<feature type="domain" description="EF-hand" evidence="28">
    <location>
        <begin position="518"/>
        <end position="545"/>
    </location>
</feature>
<dbReference type="EMBL" id="CAJJDM010000047">
    <property type="protein sequence ID" value="CAD8071273.1"/>
    <property type="molecule type" value="Genomic_DNA"/>
</dbReference>
<keyword evidence="19" id="KW-0966">Cell projection</keyword>
<name>A0A8S1M0E9_PARPR</name>
<evidence type="ECO:0000313" key="30">
    <source>
        <dbReference type="Proteomes" id="UP000688137"/>
    </source>
</evidence>
<dbReference type="PROSITE" id="PS00108">
    <property type="entry name" value="PROTEIN_KINASE_ST"/>
    <property type="match status" value="1"/>
</dbReference>
<comment type="catalytic activity">
    <reaction evidence="22">
        <text>L-threonyl-[protein] + ATP = O-phospho-L-threonyl-[protein] + ADP + H(+)</text>
        <dbReference type="Rhea" id="RHEA:46608"/>
        <dbReference type="Rhea" id="RHEA-COMP:11060"/>
        <dbReference type="Rhea" id="RHEA-COMP:11605"/>
        <dbReference type="ChEBI" id="CHEBI:15378"/>
        <dbReference type="ChEBI" id="CHEBI:30013"/>
        <dbReference type="ChEBI" id="CHEBI:30616"/>
        <dbReference type="ChEBI" id="CHEBI:61977"/>
        <dbReference type="ChEBI" id="CHEBI:456216"/>
        <dbReference type="EC" id="2.7.11.1"/>
    </reaction>
</comment>
<keyword evidence="20" id="KW-0449">Lipoprotein</keyword>
<dbReference type="PROSITE" id="PS50011">
    <property type="entry name" value="PROTEIN_KINASE_DOM"/>
    <property type="match status" value="1"/>
</dbReference>
<dbReference type="GO" id="GO:0031514">
    <property type="term" value="C:motile cilium"/>
    <property type="evidence" value="ECO:0007669"/>
    <property type="project" value="UniProtKB-SubCell"/>
</dbReference>
<evidence type="ECO:0000256" key="8">
    <source>
        <dbReference type="ARBA" id="ARBA00022527"/>
    </source>
</evidence>
<keyword evidence="7" id="KW-1032">Host cell membrane</keyword>
<dbReference type="InterPro" id="IPR050205">
    <property type="entry name" value="CDPK_Ser/Thr_kinases"/>
</dbReference>
<dbReference type="Proteomes" id="UP000688137">
    <property type="component" value="Unassembled WGS sequence"/>
</dbReference>
<evidence type="ECO:0000313" key="29">
    <source>
        <dbReference type="EMBL" id="CAD8071273.1"/>
    </source>
</evidence>
<evidence type="ECO:0000256" key="17">
    <source>
        <dbReference type="ARBA" id="ARBA00023069"/>
    </source>
</evidence>
<feature type="domain" description="EF-hand" evidence="28">
    <location>
        <begin position="481"/>
        <end position="516"/>
    </location>
</feature>
<dbReference type="EC" id="2.7.11.1" evidence="5"/>
<dbReference type="PROSITE" id="PS00018">
    <property type="entry name" value="EF_HAND_1"/>
    <property type="match status" value="4"/>
</dbReference>
<dbReference type="GO" id="GO:0004674">
    <property type="term" value="F:protein serine/threonine kinase activity"/>
    <property type="evidence" value="ECO:0007669"/>
    <property type="project" value="UniProtKB-KW"/>
</dbReference>
<evidence type="ECO:0000256" key="4">
    <source>
        <dbReference type="ARBA" id="ARBA00004425"/>
    </source>
</evidence>
<evidence type="ECO:0000256" key="26">
    <source>
        <dbReference type="PROSITE-ProRule" id="PRU10141"/>
    </source>
</evidence>
<dbReference type="GO" id="GO:0005509">
    <property type="term" value="F:calcium ion binding"/>
    <property type="evidence" value="ECO:0007669"/>
    <property type="project" value="InterPro"/>
</dbReference>
<evidence type="ECO:0000256" key="21">
    <source>
        <dbReference type="ARBA" id="ARBA00024334"/>
    </source>
</evidence>
<evidence type="ECO:0000256" key="2">
    <source>
        <dbReference type="ARBA" id="ARBA00004230"/>
    </source>
</evidence>
<organism evidence="29 30">
    <name type="scientific">Paramecium primaurelia</name>
    <dbReference type="NCBI Taxonomy" id="5886"/>
    <lineage>
        <taxon>Eukaryota</taxon>
        <taxon>Sar</taxon>
        <taxon>Alveolata</taxon>
        <taxon>Ciliophora</taxon>
        <taxon>Intramacronucleata</taxon>
        <taxon>Oligohymenophorea</taxon>
        <taxon>Peniculida</taxon>
        <taxon>Parameciidae</taxon>
        <taxon>Paramecium</taxon>
    </lineage>
</organism>
<evidence type="ECO:0000256" key="18">
    <source>
        <dbReference type="ARBA" id="ARBA00023139"/>
    </source>
</evidence>
<dbReference type="GO" id="GO:0005886">
    <property type="term" value="C:plasma membrane"/>
    <property type="evidence" value="ECO:0007669"/>
    <property type="project" value="UniProtKB-SubCell"/>
</dbReference>
<dbReference type="InterPro" id="IPR018247">
    <property type="entry name" value="EF_Hand_1_Ca_BS"/>
</dbReference>
<dbReference type="InterPro" id="IPR000719">
    <property type="entry name" value="Prot_kinase_dom"/>
</dbReference>
<feature type="binding site" evidence="26">
    <location>
        <position position="133"/>
    </location>
    <ligand>
        <name>ATP</name>
        <dbReference type="ChEBI" id="CHEBI:30616"/>
    </ligand>
</feature>
<dbReference type="SMART" id="SM00220">
    <property type="entry name" value="S_TKc"/>
    <property type="match status" value="1"/>
</dbReference>
<keyword evidence="10" id="KW-0519">Myristate</keyword>
<evidence type="ECO:0000259" key="27">
    <source>
        <dbReference type="PROSITE" id="PS50011"/>
    </source>
</evidence>
<evidence type="ECO:0000256" key="19">
    <source>
        <dbReference type="ARBA" id="ARBA00023273"/>
    </source>
</evidence>
<dbReference type="InterPro" id="IPR017441">
    <property type="entry name" value="Protein_kinase_ATP_BS"/>
</dbReference>
<evidence type="ECO:0000256" key="7">
    <source>
        <dbReference type="ARBA" id="ARBA00022511"/>
    </source>
</evidence>
<proteinExistence type="inferred from homology"/>
<dbReference type="Pfam" id="PF00069">
    <property type="entry name" value="Pkinase"/>
    <property type="match status" value="1"/>
</dbReference>
<comment type="similarity">
    <text evidence="21">Belongs to the protein kinase superfamily. Ser/Thr protein kinase family. CDPK subfamily.</text>
</comment>
<dbReference type="CDD" id="cd00051">
    <property type="entry name" value="EFh"/>
    <property type="match status" value="1"/>
</dbReference>
<evidence type="ECO:0000256" key="24">
    <source>
        <dbReference type="ARBA" id="ARBA00060437"/>
    </source>
</evidence>
<keyword evidence="11" id="KW-0677">Repeat</keyword>
<keyword evidence="30" id="KW-1185">Reference proteome</keyword>
<evidence type="ECO:0000256" key="5">
    <source>
        <dbReference type="ARBA" id="ARBA00012513"/>
    </source>
</evidence>
<keyword evidence="15" id="KW-0282">Flagellum</keyword>
<dbReference type="GO" id="GO:0020005">
    <property type="term" value="C:symbiont-containing vacuole membrane"/>
    <property type="evidence" value="ECO:0007669"/>
    <property type="project" value="UniProtKB-SubCell"/>
</dbReference>
<evidence type="ECO:0000256" key="11">
    <source>
        <dbReference type="ARBA" id="ARBA00022737"/>
    </source>
</evidence>
<evidence type="ECO:0000256" key="15">
    <source>
        <dbReference type="ARBA" id="ARBA00022846"/>
    </source>
</evidence>